<evidence type="ECO:0000313" key="26">
    <source>
        <dbReference type="Proteomes" id="UP000026962"/>
    </source>
</evidence>
<evidence type="ECO:0000256" key="2">
    <source>
        <dbReference type="ARBA" id="ARBA00008684"/>
    </source>
</evidence>
<dbReference type="FunFam" id="3.80.10.10:FF:000095">
    <property type="entry name" value="LRR receptor-like serine/threonine-protein kinase GSO1"/>
    <property type="match status" value="1"/>
</dbReference>
<keyword evidence="16 22" id="KW-0472">Membrane</keyword>
<evidence type="ECO:0000256" key="13">
    <source>
        <dbReference type="ARBA" id="ARBA00022777"/>
    </source>
</evidence>
<reference evidence="25" key="1">
    <citation type="submission" date="2015-04" db="UniProtKB">
        <authorList>
            <consortium name="EnsemblPlants"/>
        </authorList>
    </citation>
    <scope>IDENTIFICATION</scope>
</reference>
<comment type="subcellular location">
    <subcellularLocation>
        <location evidence="1">Cell membrane</location>
        <topology evidence="1">Single-pass type I membrane protein</topology>
    </subcellularLocation>
</comment>
<dbReference type="eggNOG" id="ENOG502QTQY">
    <property type="taxonomic scope" value="Eukaryota"/>
</dbReference>
<evidence type="ECO:0000256" key="17">
    <source>
        <dbReference type="ARBA" id="ARBA00023170"/>
    </source>
</evidence>
<dbReference type="PROSITE" id="PS00108">
    <property type="entry name" value="PROTEIN_KINASE_ST"/>
    <property type="match status" value="2"/>
</dbReference>
<evidence type="ECO:0000256" key="19">
    <source>
        <dbReference type="ARBA" id="ARBA00047899"/>
    </source>
</evidence>
<dbReference type="FunFam" id="3.80.10.10:FF:001336">
    <property type="entry name" value="Tyrosine-sulfated glycopeptide receptor 1"/>
    <property type="match status" value="1"/>
</dbReference>
<dbReference type="Gramene" id="OPUNC06G23250.1">
    <property type="protein sequence ID" value="OPUNC06G23250.1"/>
    <property type="gene ID" value="OPUNC06G23250"/>
</dbReference>
<feature type="transmembrane region" description="Helical" evidence="22">
    <location>
        <begin position="1745"/>
        <end position="1767"/>
    </location>
</feature>
<reference evidence="25" key="2">
    <citation type="submission" date="2018-05" db="EMBL/GenBank/DDBJ databases">
        <title>OpunRS2 (Oryza punctata Reference Sequence Version 2).</title>
        <authorList>
            <person name="Zhang J."/>
            <person name="Kudrna D."/>
            <person name="Lee S."/>
            <person name="Talag J."/>
            <person name="Welchert J."/>
            <person name="Wing R.A."/>
        </authorList>
    </citation>
    <scope>NUCLEOTIDE SEQUENCE [LARGE SCALE GENOMIC DNA]</scope>
</reference>
<keyword evidence="9 22" id="KW-0812">Transmembrane</keyword>
<keyword evidence="8" id="KW-0808">Transferase</keyword>
<evidence type="ECO:0000256" key="3">
    <source>
        <dbReference type="ARBA" id="ARBA00009592"/>
    </source>
</evidence>
<evidence type="ECO:0000256" key="15">
    <source>
        <dbReference type="ARBA" id="ARBA00022989"/>
    </source>
</evidence>
<feature type="transmembrane region" description="Helical" evidence="22">
    <location>
        <begin position="2466"/>
        <end position="2492"/>
    </location>
</feature>
<evidence type="ECO:0000256" key="6">
    <source>
        <dbReference type="ARBA" id="ARBA00022527"/>
    </source>
</evidence>
<dbReference type="Gene3D" id="3.30.200.20">
    <property type="entry name" value="Phosphorylase Kinase, domain 1"/>
    <property type="match status" value="2"/>
</dbReference>
<dbReference type="InterPro" id="IPR000719">
    <property type="entry name" value="Prot_kinase_dom"/>
</dbReference>
<evidence type="ECO:0000256" key="20">
    <source>
        <dbReference type="ARBA" id="ARBA00048679"/>
    </source>
</evidence>
<evidence type="ECO:0000256" key="11">
    <source>
        <dbReference type="ARBA" id="ARBA00022737"/>
    </source>
</evidence>
<evidence type="ECO:0000256" key="7">
    <source>
        <dbReference type="ARBA" id="ARBA00022614"/>
    </source>
</evidence>
<protein>
    <recommendedName>
        <fullName evidence="4">non-specific serine/threonine protein kinase</fullName>
        <ecNumber evidence="4">2.7.11.1</ecNumber>
    </recommendedName>
</protein>
<evidence type="ECO:0000256" key="18">
    <source>
        <dbReference type="ARBA" id="ARBA00023180"/>
    </source>
</evidence>
<dbReference type="SMART" id="SM00220">
    <property type="entry name" value="S_TKc"/>
    <property type="match status" value="2"/>
</dbReference>
<dbReference type="Gene3D" id="3.80.10.10">
    <property type="entry name" value="Ribonuclease Inhibitor"/>
    <property type="match status" value="12"/>
</dbReference>
<evidence type="ECO:0000256" key="23">
    <source>
        <dbReference type="SAM" id="SignalP"/>
    </source>
</evidence>
<dbReference type="Gene3D" id="1.10.510.10">
    <property type="entry name" value="Transferase(Phosphotransferase) domain 1"/>
    <property type="match status" value="2"/>
</dbReference>
<feature type="transmembrane region" description="Helical" evidence="22">
    <location>
        <begin position="1774"/>
        <end position="1794"/>
    </location>
</feature>
<evidence type="ECO:0000259" key="24">
    <source>
        <dbReference type="PROSITE" id="PS50011"/>
    </source>
</evidence>
<feature type="binding site" evidence="21">
    <location>
        <position position="818"/>
    </location>
    <ligand>
        <name>ATP</name>
        <dbReference type="ChEBI" id="CHEBI:30616"/>
    </ligand>
</feature>
<evidence type="ECO:0000256" key="1">
    <source>
        <dbReference type="ARBA" id="ARBA00004251"/>
    </source>
</evidence>
<feature type="domain" description="Protein kinase" evidence="24">
    <location>
        <begin position="790"/>
        <end position="1066"/>
    </location>
</feature>
<comment type="similarity">
    <text evidence="3">Belongs to the RLP family.</text>
</comment>
<dbReference type="Pfam" id="PF23598">
    <property type="entry name" value="LRR_14"/>
    <property type="match status" value="1"/>
</dbReference>
<keyword evidence="13" id="KW-0418">Kinase</keyword>
<feature type="chain" id="PRO_5002366188" description="non-specific serine/threonine protein kinase" evidence="23">
    <location>
        <begin position="26"/>
        <end position="2845"/>
    </location>
</feature>
<keyword evidence="11" id="KW-0677">Repeat</keyword>
<keyword evidence="6" id="KW-0723">Serine/threonine-protein kinase</keyword>
<dbReference type="InterPro" id="IPR008271">
    <property type="entry name" value="Ser/Thr_kinase_AS"/>
</dbReference>
<comment type="catalytic activity">
    <reaction evidence="19">
        <text>L-threonyl-[protein] + ATP = O-phospho-L-threonyl-[protein] + ADP + H(+)</text>
        <dbReference type="Rhea" id="RHEA:46608"/>
        <dbReference type="Rhea" id="RHEA-COMP:11060"/>
        <dbReference type="Rhea" id="RHEA-COMP:11605"/>
        <dbReference type="ChEBI" id="CHEBI:15378"/>
        <dbReference type="ChEBI" id="CHEBI:30013"/>
        <dbReference type="ChEBI" id="CHEBI:30616"/>
        <dbReference type="ChEBI" id="CHEBI:61977"/>
        <dbReference type="ChEBI" id="CHEBI:456216"/>
        <dbReference type="EC" id="2.7.11.1"/>
    </reaction>
</comment>
<dbReference type="STRING" id="4537.A0A0E0LEZ2"/>
<dbReference type="InterPro" id="IPR055414">
    <property type="entry name" value="LRR_R13L4/SHOC2-like"/>
</dbReference>
<evidence type="ECO:0000256" key="12">
    <source>
        <dbReference type="ARBA" id="ARBA00022741"/>
    </source>
</evidence>
<dbReference type="FunFam" id="3.80.10.10:FF:000213">
    <property type="entry name" value="Tyrosine-sulfated glycopeptide receptor 1"/>
    <property type="match status" value="3"/>
</dbReference>
<evidence type="ECO:0000256" key="4">
    <source>
        <dbReference type="ARBA" id="ARBA00012513"/>
    </source>
</evidence>
<dbReference type="CDD" id="cd14066">
    <property type="entry name" value="STKc_IRAK"/>
    <property type="match status" value="2"/>
</dbReference>
<dbReference type="PROSITE" id="PS50011">
    <property type="entry name" value="PROTEIN_KINASE_DOM"/>
    <property type="match status" value="2"/>
</dbReference>
<proteinExistence type="inferred from homology"/>
<dbReference type="Pfam" id="PF08263">
    <property type="entry name" value="LRRNT_2"/>
    <property type="match status" value="3"/>
</dbReference>
<dbReference type="FunFam" id="3.80.10.10:FF:000403">
    <property type="entry name" value="Receptor-like protein 2"/>
    <property type="match status" value="2"/>
</dbReference>
<feature type="signal peptide" evidence="23">
    <location>
        <begin position="1"/>
        <end position="25"/>
    </location>
</feature>
<dbReference type="GO" id="GO:0005524">
    <property type="term" value="F:ATP binding"/>
    <property type="evidence" value="ECO:0007669"/>
    <property type="project" value="UniProtKB-UniRule"/>
</dbReference>
<keyword evidence="10 23" id="KW-0732">Signal</keyword>
<dbReference type="SUPFAM" id="SSF52047">
    <property type="entry name" value="RNI-like"/>
    <property type="match status" value="4"/>
</dbReference>
<feature type="domain" description="Protein kinase" evidence="24">
    <location>
        <begin position="2554"/>
        <end position="2832"/>
    </location>
</feature>
<keyword evidence="26" id="KW-1185">Reference proteome</keyword>
<keyword evidence="18" id="KW-0325">Glycoprotein</keyword>
<keyword evidence="14 21" id="KW-0067">ATP-binding</keyword>
<keyword evidence="7" id="KW-0433">Leucine-rich repeat</keyword>
<dbReference type="SUPFAM" id="SSF56112">
    <property type="entry name" value="Protein kinase-like (PK-like)"/>
    <property type="match status" value="2"/>
</dbReference>
<dbReference type="Pfam" id="PF07714">
    <property type="entry name" value="PK_Tyr_Ser-Thr"/>
    <property type="match status" value="1"/>
</dbReference>
<dbReference type="InterPro" id="IPR013210">
    <property type="entry name" value="LRR_N_plant-typ"/>
</dbReference>
<dbReference type="InterPro" id="IPR001611">
    <property type="entry name" value="Leu-rich_rpt"/>
</dbReference>
<dbReference type="GO" id="GO:0005886">
    <property type="term" value="C:plasma membrane"/>
    <property type="evidence" value="ECO:0007669"/>
    <property type="project" value="UniProtKB-SubCell"/>
</dbReference>
<keyword evidence="12 21" id="KW-0547">Nucleotide-binding</keyword>
<dbReference type="EC" id="2.7.11.1" evidence="4"/>
<feature type="binding site" evidence="21">
    <location>
        <position position="2583"/>
    </location>
    <ligand>
        <name>ATP</name>
        <dbReference type="ChEBI" id="CHEBI:30616"/>
    </ligand>
</feature>
<dbReference type="PANTHER" id="PTHR27000:SF756">
    <property type="entry name" value="OS02G0154975 PROTEIN"/>
    <property type="match status" value="1"/>
</dbReference>
<evidence type="ECO:0000256" key="5">
    <source>
        <dbReference type="ARBA" id="ARBA00022475"/>
    </source>
</evidence>
<comment type="catalytic activity">
    <reaction evidence="20">
        <text>L-seryl-[protein] + ATP = O-phospho-L-seryl-[protein] + ADP + H(+)</text>
        <dbReference type="Rhea" id="RHEA:17989"/>
        <dbReference type="Rhea" id="RHEA-COMP:9863"/>
        <dbReference type="Rhea" id="RHEA-COMP:11604"/>
        <dbReference type="ChEBI" id="CHEBI:15378"/>
        <dbReference type="ChEBI" id="CHEBI:29999"/>
        <dbReference type="ChEBI" id="CHEBI:30616"/>
        <dbReference type="ChEBI" id="CHEBI:83421"/>
        <dbReference type="ChEBI" id="CHEBI:456216"/>
        <dbReference type="EC" id="2.7.11.1"/>
    </reaction>
</comment>
<name>A0A0E0LEZ2_ORYPU</name>
<dbReference type="Pfam" id="PF13855">
    <property type="entry name" value="LRR_8"/>
    <property type="match status" value="4"/>
</dbReference>
<feature type="transmembrane region" description="Helical" evidence="22">
    <location>
        <begin position="700"/>
        <end position="726"/>
    </location>
</feature>
<evidence type="ECO:0000256" key="22">
    <source>
        <dbReference type="SAM" id="Phobius"/>
    </source>
</evidence>
<evidence type="ECO:0000256" key="21">
    <source>
        <dbReference type="PROSITE-ProRule" id="PRU10141"/>
    </source>
</evidence>
<dbReference type="FunFam" id="3.80.10.10:FF:000041">
    <property type="entry name" value="LRR receptor-like serine/threonine-protein kinase ERECTA"/>
    <property type="match status" value="1"/>
</dbReference>
<dbReference type="InterPro" id="IPR001245">
    <property type="entry name" value="Ser-Thr/Tyr_kinase_cat_dom"/>
</dbReference>
<evidence type="ECO:0000256" key="8">
    <source>
        <dbReference type="ARBA" id="ARBA00022679"/>
    </source>
</evidence>
<dbReference type="Pfam" id="PF00560">
    <property type="entry name" value="LRR_1"/>
    <property type="match status" value="11"/>
</dbReference>
<dbReference type="InterPro" id="IPR011009">
    <property type="entry name" value="Kinase-like_dom_sf"/>
</dbReference>
<dbReference type="Proteomes" id="UP000026962">
    <property type="component" value="Chromosome 6"/>
</dbReference>
<keyword evidence="15 22" id="KW-1133">Transmembrane helix</keyword>
<dbReference type="SUPFAM" id="SSF52058">
    <property type="entry name" value="L domain-like"/>
    <property type="match status" value="2"/>
</dbReference>
<dbReference type="PANTHER" id="PTHR27000">
    <property type="entry name" value="LEUCINE-RICH REPEAT RECEPTOR-LIKE PROTEIN KINASE FAMILY PROTEIN-RELATED"/>
    <property type="match status" value="1"/>
</dbReference>
<dbReference type="EnsemblPlants" id="OPUNC06G23250.1">
    <property type="protein sequence ID" value="OPUNC06G23250.1"/>
    <property type="gene ID" value="OPUNC06G23250"/>
</dbReference>
<evidence type="ECO:0000313" key="25">
    <source>
        <dbReference type="EnsemblPlants" id="OPUNC06G23250.1"/>
    </source>
</evidence>
<dbReference type="InterPro" id="IPR032675">
    <property type="entry name" value="LRR_dom_sf"/>
</dbReference>
<dbReference type="GO" id="GO:0004674">
    <property type="term" value="F:protein serine/threonine kinase activity"/>
    <property type="evidence" value="ECO:0007669"/>
    <property type="project" value="UniProtKB-KW"/>
</dbReference>
<dbReference type="HOGENOM" id="CLU_226683_0_0_1"/>
<organism evidence="25">
    <name type="scientific">Oryza punctata</name>
    <name type="common">Red rice</name>
    <dbReference type="NCBI Taxonomy" id="4537"/>
    <lineage>
        <taxon>Eukaryota</taxon>
        <taxon>Viridiplantae</taxon>
        <taxon>Streptophyta</taxon>
        <taxon>Embryophyta</taxon>
        <taxon>Tracheophyta</taxon>
        <taxon>Spermatophyta</taxon>
        <taxon>Magnoliopsida</taxon>
        <taxon>Liliopsida</taxon>
        <taxon>Poales</taxon>
        <taxon>Poaceae</taxon>
        <taxon>BOP clade</taxon>
        <taxon>Oryzoideae</taxon>
        <taxon>Oryzeae</taxon>
        <taxon>Oryzinae</taxon>
        <taxon>Oryza</taxon>
    </lineage>
</organism>
<evidence type="ECO:0000256" key="16">
    <source>
        <dbReference type="ARBA" id="ARBA00023136"/>
    </source>
</evidence>
<dbReference type="InterPro" id="IPR003591">
    <property type="entry name" value="Leu-rich_rpt_typical-subtyp"/>
</dbReference>
<dbReference type="FunFam" id="1.10.510.10:FF:000309">
    <property type="entry name" value="Leucine-rich repeat receptor-like protein kinase"/>
    <property type="match status" value="2"/>
</dbReference>
<accession>A0A0E0LEZ2</accession>
<evidence type="ECO:0000256" key="14">
    <source>
        <dbReference type="ARBA" id="ARBA00022840"/>
    </source>
</evidence>
<sequence length="2845" mass="307119">MGCQVVVSGVLVLLLAASLGDRAAACMEAEREALLSFLAEAAPPAGDGIVGEWQRSPDCCTWDGVGCGGDGEVTRLSLTGRGLGGTISPSIGNLTALVYLNLSSNSLSGPFPDVLFFLSNATIVDVSYNCLSGELPNMLPPPSPAPAADIARGGLSLEVLDVSSNLLSGQFPSAIWEHTPRLVSLNASNNSFHGSIPSLCVSCPALAVLDLSVNLLSGAISSGFGNCSQLRVLSAGRNNLTGELPGDIFDVKSLQHLKFPSNQIEGRLDPECIAKLTNLVTLDLSYNLLTGELPESISQIAKLEELRLLHNNLTGKLPPALSNWTSLRCLDLRSNSFTGDLTGIDFSGLDNLTIFDVDSNNFTGTIPRSIYSCTAMKALRISHNLIGGQVAPEIVNLKELQFLSLTINSFVNISGMFWNLNGCTSLTALLVSYNFYGEALPDAGWVGDHIKSVRVIVMENCSLTGMIPSWLSKLQDLNILNLSGNRLTGPIPSWLGGMSKLYYLDLSGNLLSGVIPPSLKEMRLLTSEQAMAEFNPGHLPLMFAVKPDRRAADRQGRGYYQLSGVAATLNFSDNGITGTIPPEVGKLNTLQVLDVSYNNLSGGIPPELSSLARLQILDLRWNHLTGTIPPAFNKLNFLAVFNVAYNDLEGPIPTGGQFDAFPPWDFKGNPKLCGEVISVPCGNRFEATNHTSSKVVGKNVLIAIVLGVSFGLVILIVSLGCLVIAVRRVMSNGVVRDGGEGVDASLFDSMSEQYNDNDSSKDTIFFMSEVAGEAAKAVTFVDVLKATNNFSPANIIGSGGYGLVFLAEMEDGTRLAVKRLNGDMCLVEREFQAEVEALSATRHENLVPLLGFCIRGRLRLLIYPYMANGSLEDWLHERHAGGGAPQQLDWRARLNIARGASRGVLHIHERCKPHIVHRDIKSSNILLDDAGEARVADFGLARLILPDRTHVTTELVGTLGYIPPEYGQAWVATLRGDVYSFGVVLLELLTGRRPVETLPPPHGQQWELVRWVLQMRSQGRHAEVLDPRLRGKGDEAQMLNMLDLACLCVDSTPFSRPEIQDVVSWLDNVQGKIMRSFHFSCCSSSNKFPIPFVEFRVMLLLLLTFASPTSPCTEQEQSSLLDFVAQLSPEHNGGLKMSWVRGTDCCSWEGINCRDENTVRDISLPSKGLAGSISPSLSNLTKLLHLNLSHNSLSGDLPMDLLLFSSIAVLDVSFNHLDGPLQELQSSNPGLSLPLQVLNISSNFFTGQFPSATWEMMKNLVALNASNNSFTGQIPASICMSTPSFAVLDLCYNQFSGSISPKLGNCSMLRVLKAGHNNLTGVIPNELFSSTSLEHLSFPHNGLQGALDGSHIVKLGNLTVLDLGSTGLSGKIPNSICQLRRLEELHLDNNNMVGELPSALGNCTNLRFINLRGNRFTGDLGKVNFTMLDLKIADFSMNNFTGTIPESIYSSSNLIALRLAFNSFHGQLSQRIGDLKSLSFLSITNNSFTNIKNTLQMLKTCKNLTYLLAGTNFKGEIIPQDETIDGFENLQVLTLDGCPLVGKIPLWLSKLTKLEVLDLSSNLLTGPIPSWINDLHLLFFLDISNNRLTGDIPTALMNMPMLLSEKKAATLDLKLLELPVYWTPSHQYRLISAFPTVLHLSNNNITGVIPPEIGQLKVLVYLNFSSNSLSGEVPQQICSLTSLQVLDLSNNLLTGPIPTGEQFDTFPNSSYSGNPKLCGAILSNNCSPTSRDEATTSKRPNLHHALVIGTTLGGFIALALLACFFIARLTSGRVVVSGVLVLLLAISICGRAAACAEAERAALLTFLSEASPPAGDGIVADWRGSPDCCRWDGVACGGAGDGDGAVTRLSLQGRGFNGTISPSISNLTALTHLNLSGNSLTGQFPGLLFSLPNVTVVDVSYNCLSGELPNVATATARGGLSLEVLDVSSNLLAGQFPSAIWEHMPRLVSLNASNNSFHGSIPSLCVSCPALAVLDLSVNVLSGVISPGFGNCSQLRVLSAGRNNLTGELPSDLFDVKPLQYLQLPSNQIEDRLDQKSLAKLTNLITLDLSYNLFTGELPESISQIPKLEELRVANNNLTGTLPSALSNWTSLRYIDLRSNSFVGDLTAVDFSGLANLTVFDVAANNFTGTMPTSIYSCTAMKALRVSRNVMGGQVTPEIGNLKELEFFSLTINSFVNISGMFWNLKGCTSLTALLVSYNFYGEALPDAGWVGDHIKSVRVIVMQNCALTGGIPSWLSKLHDLNILNLSGNRLTGPIPSWLGAMPKLYYVDLSGNQLSGVIPPSLMEMRLLTSEQAMAEFNPGHLILMFSLTPDNGAANRQGRGYYQLSGVAATLNFGENGITGTISPEVGKLKTLQVFDVSYNNLSGDIPPELTSLARLQVLDLRWNRLTGTIPSALNKLNFLAVFNVAHNDLEGPIPTGGQFDAFPPKSFMGNPKLCGRAISVPCGNMIGTTRDDDPAKHVGKRVLIAIVLGVCFGLVAVIVFLGCVVIAIRRVMSDGAVRDGGKSVEASLFDSMSELYGDCSKDTILFMSEAAGEAAKSLTFVDILKATNNFSQARIIGSGGYGLVFLAELEDGTRLAVKKLNGDMCLVEREFQAEVEALSATRHENLVPLLGFCIRGRLRLLIYPYMANGSLHDWLHERRAGGAGAAPQLLDWPARLRIARGASRGVLYIHDQCKPQIVHRDIKSSNILLDEAGEARVADFGLARLILPDRTHVTTELVGTPGYIPPEYGQAWAATRRGDVYSFGVVLLELLTGMRPVEAVSPPRGQQLELVRWVLQMRSQGRQAEVLDTRLMSRGNEAQMLYVLDLACLCVDSTPFSRPAMKEVVSWLDNVDTICQTCSVN</sequence>
<dbReference type="Pfam" id="PF00069">
    <property type="entry name" value="Pkinase"/>
    <property type="match status" value="1"/>
</dbReference>
<evidence type="ECO:0000256" key="9">
    <source>
        <dbReference type="ARBA" id="ARBA00022692"/>
    </source>
</evidence>
<dbReference type="SMART" id="SM00369">
    <property type="entry name" value="LRR_TYP"/>
    <property type="match status" value="17"/>
</dbReference>
<comment type="similarity">
    <text evidence="2">Belongs to the protein kinase superfamily. Ser/Thr protein kinase family.</text>
</comment>
<dbReference type="InterPro" id="IPR017441">
    <property type="entry name" value="Protein_kinase_ATP_BS"/>
</dbReference>
<keyword evidence="17" id="KW-0675">Receptor</keyword>
<keyword evidence="5" id="KW-1003">Cell membrane</keyword>
<dbReference type="PROSITE" id="PS00107">
    <property type="entry name" value="PROTEIN_KINASE_ATP"/>
    <property type="match status" value="2"/>
</dbReference>
<evidence type="ECO:0000256" key="10">
    <source>
        <dbReference type="ARBA" id="ARBA00022729"/>
    </source>
</evidence>
<dbReference type="SMART" id="SM00365">
    <property type="entry name" value="LRR_SD22"/>
    <property type="match status" value="6"/>
</dbReference>